<reference evidence="2" key="1">
    <citation type="submission" date="2022-11" db="UniProtKB">
        <authorList>
            <consortium name="WormBaseParasite"/>
        </authorList>
    </citation>
    <scope>IDENTIFICATION</scope>
</reference>
<dbReference type="WBParaSite" id="JU765_v2.g13141.t1">
    <property type="protein sequence ID" value="JU765_v2.g13141.t1"/>
    <property type="gene ID" value="JU765_v2.g13141"/>
</dbReference>
<dbReference type="Proteomes" id="UP000887576">
    <property type="component" value="Unplaced"/>
</dbReference>
<name>A0AC34Q5K0_9BILA</name>
<organism evidence="1 2">
    <name type="scientific">Panagrolaimus sp. JU765</name>
    <dbReference type="NCBI Taxonomy" id="591449"/>
    <lineage>
        <taxon>Eukaryota</taxon>
        <taxon>Metazoa</taxon>
        <taxon>Ecdysozoa</taxon>
        <taxon>Nematoda</taxon>
        <taxon>Chromadorea</taxon>
        <taxon>Rhabditida</taxon>
        <taxon>Tylenchina</taxon>
        <taxon>Panagrolaimomorpha</taxon>
        <taxon>Panagrolaimoidea</taxon>
        <taxon>Panagrolaimidae</taxon>
        <taxon>Panagrolaimus</taxon>
    </lineage>
</organism>
<proteinExistence type="predicted"/>
<accession>A0AC34Q5K0</accession>
<evidence type="ECO:0000313" key="2">
    <source>
        <dbReference type="WBParaSite" id="JU765_v2.g13141.t1"/>
    </source>
</evidence>
<sequence length="2096" mass="240296">MNKFTRIDAHSKEGDTSLNLNLKSNNLYEVRTGFDIESACGFDYENKPEVYFASSKKQAAVGVGSVVHLVNLESDIKPKEPKVFEYDVAALNFFGNGRLLVVVLENGNVAFADCSNKLIKWEIKEVFTSCVIKSSLYLHQVSNDEVYMVVLDPYGKANVARFRYYGIFMNRKSDDAFTSLADSVHFVSSHAMFPSVVVPYAAYGLLFLPKELGHAAVMVLQEGECPFIQEMYEFEFGVRHAVACGLDLIVLSDQNKLHYMDLISGYFYKESDIRLDAEFDRQIIKFEIVDYKVDIGIENLKVLLLIDCGDYSELQVRLFAANKVQYRVKTSKNALILPFTTEKDNSIVFTDPFSSKRNDSILIRYIDEVQPDARLDKLLYNARYDEAEEFAKLYNLNLEKVHQTRVMEMIRLFDDTDATMKSIFHYCDLISDENQVADLCVWAINSFKCRPYIQKFLEYALRKNVTDAETILMIKRRHFDFATICAISTNNEEFHAEIWKKLVENEDAPYILFKNAFAVRELTAARILWSRYNGIISQYFEAENEYNEFFDYLREYASKEVHELEQVVEFVQRDIGPAYLMNAKDDSEISSRGESLIEFTLQLVKNMEKVDPENFPENSLLAAGLMKNLLDNIRTESISCQAEAKVYKILGILKAASEVPSTPMAEVNIRLENYKKMLYLKKKYDCNLTYDEYAESDAKTICFGILGRFTISQTITKEIKNIVFPYLKEFKLNPDDVLLSYIKESSRSIGVTCSHAATWDGLCIGITRCINSIYLRGQAVLDIAQKSYFPWSPELKKAVNEMLEMKSISPELRKALVIQCRREELGNLFLELNIPLNYLEDRIGAFDLMSLFPALLHSFKDDLISGLGHCRHICDLLEAIQGKNMDKENIIAICMVQAAVNHLSEGNYAQLNETLSLISTKKAKIDAVAYFLGAIENFSDETHRIYADRRLELLDIGILLIDKYYDDLVDAKEWRRRLLLLYTIQKEFDLIITRTNLKHRKELMEIIMDYARNQSKSTFDSVVKLGMLVGFTRGEVSMLYSEAFDNEFTALYTALLCLSSQSDDLTEDDIERFLCVKDLFFSIREFSCRTSITPTAANNVITNILGLHIGVQNVYLAACRLGMFDETVFLNNLLNYVNLFREMVVCFAEPSTQQVSDSHANVIGKGLSLRINEMSNRFASLVPKDMSTLYDPIECFQVMTRIGVSALGDEELNEQHSKMLGDDWLNALLALKVHPFLEYSIRQLCPAQFADDSDLKQNVTELCQKIVTAPKVDLVFALVVIFQLDLPEIEAVIKDLYKWAKNQHYSRCMYYVTRLAQVVLIISGRHDLKTNICKTYKSAFWLRCFGVHGIVVKNVDYPKLVQADFVAGLGEPFLFATYCRDYGLSADESLMSYGFELLRLLAKEEDEIRRGLIQAKADSAFRYVKLNPKVFIEKCFGIIGQLCPYTYEAVDVLLEVMFKIEPKNIVIKDYICLLNFLKNTERKSEYTDTETKWYLERQRRIEKALKENSDDDMDSEMEVDHEFIAFDEKLINANEVMPKISRKRLPLHLFLDITEEMLEKYVEPILRCEVDLGRVKKWAAMIVNTTSVCRISRSLLIANAIGNKVREVITNKAFLTEKETLLIAELMNLITKKKNVLQQLATQINKLPLCMSKIEVYNLLLQCADQLIHSPNDYQEREAILDLAEVIRKYLKKLKVELLLDEQHITVDSVLLRDPEKLIQLIFTDFTNWNDTDDIATKMKLARKICSIHELNLDDILISIVDNYLNGDNIVGYLQPAITGSGSNENLLEEKNLFLPLPFHDVDVVRLAHILKELDSQSCALKVANKLRDENVSTAALVQKLKLLCVFIRYLTDNQFLKYFGCPVSSFGDQMSTLILQSALSFCNVNMTLKEFHNLPPLQIVTMLLNLTGGIKSCRETYQLAAALIIDHEIKEQAIVEKVLKRLHQYKCYDSLIALLRYAVTLVDGKFSENLSNYYVTLFDYKFDILKRDDAIPHSYRDLVYFTMSSPPGKISLSILNALKKMNMPIARKKLHSVLEPFAILPAGNEKSSNFDIKPNFELALTNIGDVLEDDLHEENAIHTDETQENMTAMQSDQSF</sequence>
<protein>
    <submittedName>
        <fullName evidence="2">Kinetochore-associated protein 1</fullName>
    </submittedName>
</protein>
<evidence type="ECO:0000313" key="1">
    <source>
        <dbReference type="Proteomes" id="UP000887576"/>
    </source>
</evidence>